<protein>
    <recommendedName>
        <fullName evidence="1">Prion-inhibition and propagation HeLo domain-containing protein</fullName>
    </recommendedName>
</protein>
<dbReference type="InterPro" id="IPR038305">
    <property type="entry name" value="HeLo_sf"/>
</dbReference>
<keyword evidence="3" id="KW-1185">Reference proteome</keyword>
<evidence type="ECO:0000259" key="1">
    <source>
        <dbReference type="Pfam" id="PF14479"/>
    </source>
</evidence>
<accession>A0ABR1VJA7</accession>
<dbReference type="RefSeq" id="XP_066665129.1">
    <property type="nucleotide sequence ID" value="XM_066815839.1"/>
</dbReference>
<dbReference type="GeneID" id="92048899"/>
<evidence type="ECO:0000313" key="3">
    <source>
        <dbReference type="Proteomes" id="UP001433268"/>
    </source>
</evidence>
<name>A0ABR1VJA7_9PEZI</name>
<comment type="caution">
    <text evidence="2">The sequence shown here is derived from an EMBL/GenBank/DDBJ whole genome shotgun (WGS) entry which is preliminary data.</text>
</comment>
<evidence type="ECO:0000313" key="2">
    <source>
        <dbReference type="EMBL" id="KAK8071321.1"/>
    </source>
</evidence>
<dbReference type="InterPro" id="IPR029498">
    <property type="entry name" value="HeLo_dom"/>
</dbReference>
<organism evidence="2 3">
    <name type="scientific">Apiospora hydei</name>
    <dbReference type="NCBI Taxonomy" id="1337664"/>
    <lineage>
        <taxon>Eukaryota</taxon>
        <taxon>Fungi</taxon>
        <taxon>Dikarya</taxon>
        <taxon>Ascomycota</taxon>
        <taxon>Pezizomycotina</taxon>
        <taxon>Sordariomycetes</taxon>
        <taxon>Xylariomycetidae</taxon>
        <taxon>Amphisphaeriales</taxon>
        <taxon>Apiosporaceae</taxon>
        <taxon>Apiospora</taxon>
    </lineage>
</organism>
<dbReference type="Pfam" id="PF14479">
    <property type="entry name" value="HeLo"/>
    <property type="match status" value="1"/>
</dbReference>
<gene>
    <name evidence="2" type="ORF">PG997_011524</name>
</gene>
<dbReference type="Gene3D" id="1.20.120.1020">
    <property type="entry name" value="Prion-inhibition and propagation, HeLo domain"/>
    <property type="match status" value="1"/>
</dbReference>
<reference evidence="2 3" key="1">
    <citation type="submission" date="2023-01" db="EMBL/GenBank/DDBJ databases">
        <title>Analysis of 21 Apiospora genomes using comparative genomics revels a genus with tremendous synthesis potential of carbohydrate active enzymes and secondary metabolites.</title>
        <authorList>
            <person name="Sorensen T."/>
        </authorList>
    </citation>
    <scope>NUCLEOTIDE SEQUENCE [LARGE SCALE GENOMIC DNA]</scope>
    <source>
        <strain evidence="2 3">CBS 114990</strain>
    </source>
</reference>
<dbReference type="Proteomes" id="UP001433268">
    <property type="component" value="Unassembled WGS sequence"/>
</dbReference>
<sequence length="90" mass="10041">MSDEAEADGAAARIYSRLSTALSWFNLVRIARDAVLKTEPLMPKLDNAELRLSRWGHSVDLSDDTCKLSEEQKDRGQEALDRIAGIFTTC</sequence>
<dbReference type="EMBL" id="JAQQWN010000008">
    <property type="protein sequence ID" value="KAK8071321.1"/>
    <property type="molecule type" value="Genomic_DNA"/>
</dbReference>
<proteinExistence type="predicted"/>
<feature type="domain" description="Prion-inhibition and propagation HeLo" evidence="1">
    <location>
        <begin position="9"/>
        <end position="87"/>
    </location>
</feature>